<accession>A0A3B0RU91</accession>
<organism evidence="1">
    <name type="scientific">hydrothermal vent metagenome</name>
    <dbReference type="NCBI Taxonomy" id="652676"/>
    <lineage>
        <taxon>unclassified sequences</taxon>
        <taxon>metagenomes</taxon>
        <taxon>ecological metagenomes</taxon>
    </lineage>
</organism>
<gene>
    <name evidence="1" type="ORF">MNBD_ALPHA08-1464</name>
</gene>
<dbReference type="EMBL" id="UOEC01000128">
    <property type="protein sequence ID" value="VAV95539.1"/>
    <property type="molecule type" value="Genomic_DNA"/>
</dbReference>
<dbReference type="AlphaFoldDB" id="A0A3B0RU91"/>
<protein>
    <submittedName>
        <fullName evidence="1">Uncharacterized protein</fullName>
    </submittedName>
</protein>
<evidence type="ECO:0000313" key="1">
    <source>
        <dbReference type="EMBL" id="VAV95539.1"/>
    </source>
</evidence>
<name>A0A3B0RU91_9ZZZZ</name>
<proteinExistence type="predicted"/>
<sequence>MDERLSEMPVMAQRPDMIDAKIFNLWRRYRQRPDAVDRFRLPGLRSMRFILADTYWVVVDSANFDAPIIAWTEFDVAKRSSLHEPMPCKINYYHFAASAVRAKSLDYMAGVFKEALAGN</sequence>
<reference evidence="1" key="1">
    <citation type="submission" date="2018-06" db="EMBL/GenBank/DDBJ databases">
        <authorList>
            <person name="Zhirakovskaya E."/>
        </authorList>
    </citation>
    <scope>NUCLEOTIDE SEQUENCE</scope>
</reference>